<accession>A0A9P8UFS7</accession>
<dbReference type="EMBL" id="JAGPXC010000007">
    <property type="protein sequence ID" value="KAH6649075.1"/>
    <property type="molecule type" value="Genomic_DNA"/>
</dbReference>
<dbReference type="Proteomes" id="UP000758603">
    <property type="component" value="Unassembled WGS sequence"/>
</dbReference>
<dbReference type="RefSeq" id="XP_045955582.1">
    <property type="nucleotide sequence ID" value="XM_046096545.1"/>
</dbReference>
<gene>
    <name evidence="1" type="ORF">BKA67DRAFT_380322</name>
</gene>
<proteinExistence type="predicted"/>
<evidence type="ECO:0000313" key="2">
    <source>
        <dbReference type="Proteomes" id="UP000758603"/>
    </source>
</evidence>
<dbReference type="GeneID" id="70125437"/>
<keyword evidence="2" id="KW-1185">Reference proteome</keyword>
<reference evidence="1" key="1">
    <citation type="journal article" date="2021" name="Nat. Commun.">
        <title>Genetic determinants of endophytism in the Arabidopsis root mycobiome.</title>
        <authorList>
            <person name="Mesny F."/>
            <person name="Miyauchi S."/>
            <person name="Thiergart T."/>
            <person name="Pickel B."/>
            <person name="Atanasova L."/>
            <person name="Karlsson M."/>
            <person name="Huettel B."/>
            <person name="Barry K.W."/>
            <person name="Haridas S."/>
            <person name="Chen C."/>
            <person name="Bauer D."/>
            <person name="Andreopoulos W."/>
            <person name="Pangilinan J."/>
            <person name="LaButti K."/>
            <person name="Riley R."/>
            <person name="Lipzen A."/>
            <person name="Clum A."/>
            <person name="Drula E."/>
            <person name="Henrissat B."/>
            <person name="Kohler A."/>
            <person name="Grigoriev I.V."/>
            <person name="Martin F.M."/>
            <person name="Hacquard S."/>
        </authorList>
    </citation>
    <scope>NUCLEOTIDE SEQUENCE</scope>
    <source>
        <strain evidence="1">MPI-SDFR-AT-0073</strain>
    </source>
</reference>
<name>A0A9P8UFS7_9PEZI</name>
<evidence type="ECO:0000313" key="1">
    <source>
        <dbReference type="EMBL" id="KAH6649075.1"/>
    </source>
</evidence>
<comment type="caution">
    <text evidence="1">The sequence shown here is derived from an EMBL/GenBank/DDBJ whole genome shotgun (WGS) entry which is preliminary data.</text>
</comment>
<dbReference type="AlphaFoldDB" id="A0A9P8UFS7"/>
<sequence length="90" mass="9670">MLANPAPFMYNSLSWLWGITSTPESSVPLPGPVVLGLDFAFPGGSSAHYIPKQAGKVLFWAPWAPWAISTLANDLLIITIFMTDCSTVSS</sequence>
<protein>
    <submittedName>
        <fullName evidence="1">Uncharacterized protein</fullName>
    </submittedName>
</protein>
<organism evidence="1 2">
    <name type="scientific">Truncatella angustata</name>
    <dbReference type="NCBI Taxonomy" id="152316"/>
    <lineage>
        <taxon>Eukaryota</taxon>
        <taxon>Fungi</taxon>
        <taxon>Dikarya</taxon>
        <taxon>Ascomycota</taxon>
        <taxon>Pezizomycotina</taxon>
        <taxon>Sordariomycetes</taxon>
        <taxon>Xylariomycetidae</taxon>
        <taxon>Amphisphaeriales</taxon>
        <taxon>Sporocadaceae</taxon>
        <taxon>Truncatella</taxon>
    </lineage>
</organism>